<feature type="transmembrane region" description="Helical" evidence="2">
    <location>
        <begin position="129"/>
        <end position="149"/>
    </location>
</feature>
<keyword evidence="2" id="KW-0812">Transmembrane</keyword>
<evidence type="ECO:0000256" key="1">
    <source>
        <dbReference type="SAM" id="MobiDB-lite"/>
    </source>
</evidence>
<dbReference type="RefSeq" id="WP_095577322.1">
    <property type="nucleotide sequence ID" value="NZ_CP023147.1"/>
</dbReference>
<feature type="transmembrane region" description="Helical" evidence="2">
    <location>
        <begin position="30"/>
        <end position="53"/>
    </location>
</feature>
<dbReference type="KEGG" id="mmal:CKJ54_14210"/>
<feature type="transmembrane region" description="Helical" evidence="2">
    <location>
        <begin position="239"/>
        <end position="258"/>
    </location>
</feature>
<feature type="transmembrane region" description="Helical" evidence="2">
    <location>
        <begin position="403"/>
        <end position="424"/>
    </location>
</feature>
<gene>
    <name evidence="3" type="ORF">CKJ54_14210</name>
</gene>
<accession>A0AAC9YL03</accession>
<feature type="transmembrane region" description="Helical" evidence="2">
    <location>
        <begin position="345"/>
        <end position="369"/>
    </location>
</feature>
<feature type="transmembrane region" description="Helical" evidence="2">
    <location>
        <begin position="209"/>
        <end position="233"/>
    </location>
</feature>
<feature type="transmembrane region" description="Helical" evidence="2">
    <location>
        <begin position="161"/>
        <end position="180"/>
    </location>
</feature>
<reference evidence="3 4" key="1">
    <citation type="submission" date="2017-08" db="EMBL/GenBank/DDBJ databases">
        <title>Phylogentic analysis of Mycobacterium avium complex whole genomes.</title>
        <authorList>
            <person name="Caverly L.J."/>
            <person name="Spilker T."/>
            <person name="LiPuma J."/>
        </authorList>
    </citation>
    <scope>NUCLEOTIDE SEQUENCE [LARGE SCALE GENOMIC DNA]</scope>
    <source>
        <strain evidence="3 4">FLAC0026</strain>
    </source>
</reference>
<feature type="transmembrane region" description="Helical" evidence="2">
    <location>
        <begin position="322"/>
        <end position="339"/>
    </location>
</feature>
<evidence type="ECO:0000256" key="2">
    <source>
        <dbReference type="SAM" id="Phobius"/>
    </source>
</evidence>
<proteinExistence type="predicted"/>
<protein>
    <submittedName>
        <fullName evidence="3">Uncharacterized protein</fullName>
    </submittedName>
</protein>
<keyword evidence="2" id="KW-0472">Membrane</keyword>
<feature type="region of interest" description="Disordered" evidence="1">
    <location>
        <begin position="466"/>
        <end position="498"/>
    </location>
</feature>
<evidence type="ECO:0000313" key="3">
    <source>
        <dbReference type="EMBL" id="ASW90896.1"/>
    </source>
</evidence>
<dbReference type="EMBL" id="CP023147">
    <property type="protein sequence ID" value="ASW90896.1"/>
    <property type="molecule type" value="Genomic_DNA"/>
</dbReference>
<evidence type="ECO:0000313" key="4">
    <source>
        <dbReference type="Proteomes" id="UP000216246"/>
    </source>
</evidence>
<sequence length="498" mass="52891">MSQSPEVPQRRAFAIRKRLEKATGQSGRTILLGTVLMLTAVSAAVGYALAQFYSVDIVTSLLHPPEDCFGRWGTDIGRHCFSDYAMVVDAGTRANPWDDLMFPGHQPGGMVYPAAGMVPQLLFGVPAKWLGAPLLGLFGYQLALTIAVLSPAVWAARGAQGLERVVVFVALGAAAIPAWAVIDRGNSVGFMVPIALVFLMALRERRWGLTVIMVILAALIKPQFVVLAVALFAARKWRMGGLAICGTVISNLAAYLLWPHQFPSTVGQSIHNLFANNYPFQWLLASHNVSFGKTFLLIPDFAELLATGGKVPDGFLAGPRMLIGYIVLVLVVAAVTVLGRRVPPVVAGIVLLPTAALFPALAMSYYLVFALPIAALVVRDPSGLPGVGIFDQLAAHGVRRRAVGIWVSLAAAVSIAQIAVPVPIMRAEIPYHAGTRAVVNSTTFLAPILWLVACAVIIVSYARPAAPRSDGDQAPARDGTQDAGLGTSSHRSELAAES</sequence>
<feature type="transmembrane region" description="Helical" evidence="2">
    <location>
        <begin position="444"/>
        <end position="462"/>
    </location>
</feature>
<dbReference type="Proteomes" id="UP000216246">
    <property type="component" value="Chromosome"/>
</dbReference>
<name>A0AAC9YL03_9MYCO</name>
<dbReference type="AlphaFoldDB" id="A0AAC9YL03"/>
<keyword evidence="2" id="KW-1133">Transmembrane helix</keyword>
<organism evidence="3 4">
    <name type="scientific">Mycobacterium marseillense</name>
    <dbReference type="NCBI Taxonomy" id="701042"/>
    <lineage>
        <taxon>Bacteria</taxon>
        <taxon>Bacillati</taxon>
        <taxon>Actinomycetota</taxon>
        <taxon>Actinomycetes</taxon>
        <taxon>Mycobacteriales</taxon>
        <taxon>Mycobacteriaceae</taxon>
        <taxon>Mycobacterium</taxon>
        <taxon>Mycobacterium avium complex (MAC)</taxon>
    </lineage>
</organism>